<gene>
    <name evidence="1" type="ORF">Pint_06879</name>
</gene>
<evidence type="ECO:0000313" key="2">
    <source>
        <dbReference type="Proteomes" id="UP001163603"/>
    </source>
</evidence>
<dbReference type="Proteomes" id="UP001163603">
    <property type="component" value="Chromosome 10"/>
</dbReference>
<name>A0ACC0XUC1_9ROSI</name>
<accession>A0ACC0XUC1</accession>
<evidence type="ECO:0000313" key="1">
    <source>
        <dbReference type="EMBL" id="KAJ0025072.1"/>
    </source>
</evidence>
<sequence>MASNARETASMEDYLEWYWLGAYSKICFLGNEIPGGGSYSSKCGISNNNGTPQHWSRNDNQIAPIELQGEEVWGAYTELERGGCRNF</sequence>
<dbReference type="EMBL" id="CM047745">
    <property type="protein sequence ID" value="KAJ0025072.1"/>
    <property type="molecule type" value="Genomic_DNA"/>
</dbReference>
<organism evidence="1 2">
    <name type="scientific">Pistacia integerrima</name>
    <dbReference type="NCBI Taxonomy" id="434235"/>
    <lineage>
        <taxon>Eukaryota</taxon>
        <taxon>Viridiplantae</taxon>
        <taxon>Streptophyta</taxon>
        <taxon>Embryophyta</taxon>
        <taxon>Tracheophyta</taxon>
        <taxon>Spermatophyta</taxon>
        <taxon>Magnoliopsida</taxon>
        <taxon>eudicotyledons</taxon>
        <taxon>Gunneridae</taxon>
        <taxon>Pentapetalae</taxon>
        <taxon>rosids</taxon>
        <taxon>malvids</taxon>
        <taxon>Sapindales</taxon>
        <taxon>Anacardiaceae</taxon>
        <taxon>Pistacia</taxon>
    </lineage>
</organism>
<protein>
    <submittedName>
        <fullName evidence="1">Uncharacterized protein</fullName>
    </submittedName>
</protein>
<reference evidence="2" key="1">
    <citation type="journal article" date="2023" name="G3 (Bethesda)">
        <title>Genome assembly and association tests identify interacting loci associated with vigor, precocity, and sex in interspecific pistachio rootstocks.</title>
        <authorList>
            <person name="Palmer W."/>
            <person name="Jacygrad E."/>
            <person name="Sagayaradj S."/>
            <person name="Cavanaugh K."/>
            <person name="Han R."/>
            <person name="Bertier L."/>
            <person name="Beede B."/>
            <person name="Kafkas S."/>
            <person name="Golino D."/>
            <person name="Preece J."/>
            <person name="Michelmore R."/>
        </authorList>
    </citation>
    <scope>NUCLEOTIDE SEQUENCE [LARGE SCALE GENOMIC DNA]</scope>
</reference>
<proteinExistence type="predicted"/>
<keyword evidence="2" id="KW-1185">Reference proteome</keyword>
<comment type="caution">
    <text evidence="1">The sequence shown here is derived from an EMBL/GenBank/DDBJ whole genome shotgun (WGS) entry which is preliminary data.</text>
</comment>